<dbReference type="STRING" id="553175.POREN0001_0553"/>
<evidence type="ECO:0000256" key="2">
    <source>
        <dbReference type="ARBA" id="ARBA00023002"/>
    </source>
</evidence>
<dbReference type="GeneID" id="93364985"/>
<evidence type="ECO:0000256" key="4">
    <source>
        <dbReference type="HAMAP-Rule" id="MF_00222"/>
    </source>
</evidence>
<feature type="binding site" evidence="4">
    <location>
        <position position="105"/>
    </location>
    <ligand>
        <name>shikimate</name>
        <dbReference type="ChEBI" id="CHEBI:36208"/>
    </ligand>
</feature>
<dbReference type="RefSeq" id="WP_004332551.1">
    <property type="nucleotide sequence ID" value="NZ_ACNN01000007.1"/>
</dbReference>
<dbReference type="Gene3D" id="3.40.50.10860">
    <property type="entry name" value="Leucine Dehydrogenase, chain A, domain 1"/>
    <property type="match status" value="1"/>
</dbReference>
<organism evidence="6 7">
    <name type="scientific">Porphyromonas endodontalis (strain ATCC 35406 / DSM 24491 / JCM 8526 / CCUG 16442 / BCRC 14492 / NCTC 13058 / HG 370)</name>
    <name type="common">Bacteroides endodontalis</name>
    <dbReference type="NCBI Taxonomy" id="553175"/>
    <lineage>
        <taxon>Bacteria</taxon>
        <taxon>Pseudomonadati</taxon>
        <taxon>Bacteroidota</taxon>
        <taxon>Bacteroidia</taxon>
        <taxon>Bacteroidales</taxon>
        <taxon>Porphyromonadaceae</taxon>
        <taxon>Porphyromonas</taxon>
    </lineage>
</organism>
<feature type="binding site" evidence="4">
    <location>
        <position position="209"/>
    </location>
    <ligand>
        <name>shikimate</name>
        <dbReference type="ChEBI" id="CHEBI:36208"/>
    </ligand>
</feature>
<dbReference type="GO" id="GO:0004764">
    <property type="term" value="F:shikimate 3-dehydrogenase (NADP+) activity"/>
    <property type="evidence" value="ECO:0007669"/>
    <property type="project" value="UniProtKB-UniRule"/>
</dbReference>
<proteinExistence type="inferred from homology"/>
<dbReference type="Gene3D" id="3.40.50.720">
    <property type="entry name" value="NAD(P)-binding Rossmann-like Domain"/>
    <property type="match status" value="1"/>
</dbReference>
<dbReference type="SUPFAM" id="SSF51735">
    <property type="entry name" value="NAD(P)-binding Rossmann-fold domains"/>
    <property type="match status" value="1"/>
</dbReference>
<comment type="caution">
    <text evidence="4">Lacks conserved residue(s) required for the propagation of feature annotation.</text>
</comment>
<dbReference type="GO" id="GO:0019632">
    <property type="term" value="P:shikimate metabolic process"/>
    <property type="evidence" value="ECO:0007669"/>
    <property type="project" value="TreeGrafter"/>
</dbReference>
<dbReference type="InterPro" id="IPR046346">
    <property type="entry name" value="Aminoacid_DH-like_N_sf"/>
</dbReference>
<keyword evidence="4" id="KW-0028">Amino-acid biosynthesis</keyword>
<accession>C3J8N4</accession>
<dbReference type="GO" id="GO:0009073">
    <property type="term" value="P:aromatic amino acid family biosynthetic process"/>
    <property type="evidence" value="ECO:0007669"/>
    <property type="project" value="UniProtKB-KW"/>
</dbReference>
<dbReference type="GO" id="GO:0050661">
    <property type="term" value="F:NADP binding"/>
    <property type="evidence" value="ECO:0007669"/>
    <property type="project" value="TreeGrafter"/>
</dbReference>
<keyword evidence="4" id="KW-0521">NADP</keyword>
<dbReference type="eggNOG" id="COG0169">
    <property type="taxonomic scope" value="Bacteria"/>
</dbReference>
<feature type="binding site" evidence="4">
    <location>
        <position position="230"/>
    </location>
    <ligand>
        <name>NADP(+)</name>
        <dbReference type="ChEBI" id="CHEBI:58349"/>
    </ligand>
</feature>
<comment type="similarity">
    <text evidence="4">Belongs to the shikimate dehydrogenase family.</text>
</comment>
<dbReference type="PANTHER" id="PTHR21089:SF1">
    <property type="entry name" value="BIFUNCTIONAL 3-DEHYDROQUINATE DEHYDRATASE_SHIKIMATE DEHYDROGENASE, CHLOROPLASTIC"/>
    <property type="match status" value="1"/>
</dbReference>
<dbReference type="PANTHER" id="PTHR21089">
    <property type="entry name" value="SHIKIMATE DEHYDROGENASE"/>
    <property type="match status" value="1"/>
</dbReference>
<evidence type="ECO:0000313" key="7">
    <source>
        <dbReference type="Proteomes" id="UP000004295"/>
    </source>
</evidence>
<evidence type="ECO:0000313" key="6">
    <source>
        <dbReference type="EMBL" id="EEN83451.1"/>
    </source>
</evidence>
<feature type="binding site" evidence="4">
    <location>
        <position position="85"/>
    </location>
    <ligand>
        <name>shikimate</name>
        <dbReference type="ChEBI" id="CHEBI:36208"/>
    </ligand>
</feature>
<dbReference type="EMBL" id="ACNN01000007">
    <property type="protein sequence ID" value="EEN83451.1"/>
    <property type="molecule type" value="Genomic_DNA"/>
</dbReference>
<dbReference type="UniPathway" id="UPA00053">
    <property type="reaction ID" value="UER00087"/>
</dbReference>
<dbReference type="InterPro" id="IPR013708">
    <property type="entry name" value="Shikimate_DH-bd_N"/>
</dbReference>
<gene>
    <name evidence="4 6" type="primary">aroE</name>
    <name evidence="6" type="ORF">POREN0001_0553</name>
</gene>
<feature type="binding site" evidence="4">
    <location>
        <position position="60"/>
    </location>
    <ligand>
        <name>shikimate</name>
        <dbReference type="ChEBI" id="CHEBI:36208"/>
    </ligand>
</feature>
<evidence type="ECO:0000256" key="1">
    <source>
        <dbReference type="ARBA" id="ARBA00004871"/>
    </source>
</evidence>
<dbReference type="SUPFAM" id="SSF53223">
    <property type="entry name" value="Aminoacid dehydrogenase-like, N-terminal domain"/>
    <property type="match status" value="1"/>
</dbReference>
<dbReference type="InterPro" id="IPR036291">
    <property type="entry name" value="NAD(P)-bd_dom_sf"/>
</dbReference>
<feature type="binding site" evidence="4">
    <location>
        <begin position="14"/>
        <end position="16"/>
    </location>
    <ligand>
        <name>shikimate</name>
        <dbReference type="ChEBI" id="CHEBI:36208"/>
    </ligand>
</feature>
<dbReference type="GO" id="GO:0009423">
    <property type="term" value="P:chorismate biosynthetic process"/>
    <property type="evidence" value="ECO:0007669"/>
    <property type="project" value="UniProtKB-UniRule"/>
</dbReference>
<dbReference type="HAMAP" id="MF_00222">
    <property type="entry name" value="Shikimate_DH_AroE"/>
    <property type="match status" value="1"/>
</dbReference>
<sequence>MREYALIGHPVGHSKSQEFFNEKFLAEGIDARYITADLASIKELKAFLSAHPNLHGFNVTSPYKQAILPYLDEVESEASLLGAVNTVVVQNSRWGKRKLIGYNTDLEGFRQSIAPVLGGRRRALILGSGGASCAVQRAFKKLGVATLVVSRAPQSPYAISYSDITPEAIREYKIIVNCTPVGMTPNVQEAPPIPYQEITPEHLCYDLIYSPDRTRFLQLAQAQGASIKNGIDMLFLQAHENWKIWQAARLEKGSM</sequence>
<dbReference type="GO" id="GO:0005829">
    <property type="term" value="C:cytosol"/>
    <property type="evidence" value="ECO:0007669"/>
    <property type="project" value="TreeGrafter"/>
</dbReference>
<comment type="function">
    <text evidence="4">Involved in the biosynthesis of the chorismate, which leads to the biosynthesis of aromatic amino acids. Catalyzes the reversible NADPH linked reduction of 3-dehydroshikimate (DHSA) to yield shikimate (SA).</text>
</comment>
<evidence type="ECO:0000259" key="5">
    <source>
        <dbReference type="Pfam" id="PF08501"/>
    </source>
</evidence>
<dbReference type="Pfam" id="PF08501">
    <property type="entry name" value="Shikimate_dh_N"/>
    <property type="match status" value="1"/>
</dbReference>
<dbReference type="CDD" id="cd01065">
    <property type="entry name" value="NAD_bind_Shikimate_DH"/>
    <property type="match status" value="1"/>
</dbReference>
<protein>
    <recommendedName>
        <fullName evidence="4">Shikimate dehydrogenase (NADP(+))</fullName>
        <shortName evidence="4">SDH</shortName>
        <ecNumber evidence="4">1.1.1.25</ecNumber>
    </recommendedName>
</protein>
<name>C3J8N4_POREA</name>
<keyword evidence="2 4" id="KW-0560">Oxidoreductase</keyword>
<comment type="catalytic activity">
    <reaction evidence="4">
        <text>shikimate + NADP(+) = 3-dehydroshikimate + NADPH + H(+)</text>
        <dbReference type="Rhea" id="RHEA:17737"/>
        <dbReference type="ChEBI" id="CHEBI:15378"/>
        <dbReference type="ChEBI" id="CHEBI:16630"/>
        <dbReference type="ChEBI" id="CHEBI:36208"/>
        <dbReference type="ChEBI" id="CHEBI:57783"/>
        <dbReference type="ChEBI" id="CHEBI:58349"/>
        <dbReference type="EC" id="1.1.1.25"/>
    </reaction>
</comment>
<comment type="caution">
    <text evidence="6">The sequence shown here is derived from an EMBL/GenBank/DDBJ whole genome shotgun (WGS) entry which is preliminary data.</text>
</comment>
<feature type="binding site" evidence="4">
    <location>
        <position position="237"/>
    </location>
    <ligand>
        <name>shikimate</name>
        <dbReference type="ChEBI" id="CHEBI:36208"/>
    </ligand>
</feature>
<comment type="pathway">
    <text evidence="1 4">Metabolic intermediate biosynthesis; chorismate biosynthesis; chorismate from D-erythrose 4-phosphate and phosphoenolpyruvate: step 4/7.</text>
</comment>
<dbReference type="GO" id="GO:0008652">
    <property type="term" value="P:amino acid biosynthetic process"/>
    <property type="evidence" value="ECO:0007669"/>
    <property type="project" value="UniProtKB-KW"/>
</dbReference>
<feature type="binding site" evidence="4">
    <location>
        <position position="207"/>
    </location>
    <ligand>
        <name>NADP(+)</name>
        <dbReference type="ChEBI" id="CHEBI:58349"/>
    </ligand>
</feature>
<dbReference type="InterPro" id="IPR022893">
    <property type="entry name" value="Shikimate_DH_fam"/>
</dbReference>
<dbReference type="Proteomes" id="UP000004295">
    <property type="component" value="Unassembled WGS sequence"/>
</dbReference>
<reference evidence="6 7" key="1">
    <citation type="submission" date="2009-04" db="EMBL/GenBank/DDBJ databases">
        <authorList>
            <person name="Sebastian Y."/>
            <person name="Madupu R."/>
            <person name="Durkin A.S."/>
            <person name="Torralba M."/>
            <person name="Methe B."/>
            <person name="Sutton G.G."/>
            <person name="Strausberg R.L."/>
            <person name="Nelson K.E."/>
        </authorList>
    </citation>
    <scope>NUCLEOTIDE SEQUENCE [LARGE SCALE GENOMIC DNA]</scope>
    <source>
        <strain evidence="7">ATCC 35406 / BCRC 14492 / JCM 8526 / NCTC 13058 / HG 370</strain>
    </source>
</reference>
<feature type="active site" description="Proton acceptor" evidence="4">
    <location>
        <position position="64"/>
    </location>
</feature>
<evidence type="ECO:0000256" key="3">
    <source>
        <dbReference type="ARBA" id="ARBA00023141"/>
    </source>
</evidence>
<keyword evidence="3 4" id="KW-0057">Aromatic amino acid biosynthesis</keyword>
<dbReference type="EC" id="1.1.1.25" evidence="4"/>
<dbReference type="AlphaFoldDB" id="C3J8N4"/>
<comment type="subunit">
    <text evidence="4">Homodimer.</text>
</comment>
<keyword evidence="7" id="KW-1185">Reference proteome</keyword>
<feature type="domain" description="Shikimate dehydrogenase substrate binding N-terminal" evidence="5">
    <location>
        <begin position="6"/>
        <end position="87"/>
    </location>
</feature>
<feature type="binding site" evidence="4">
    <location>
        <begin position="127"/>
        <end position="131"/>
    </location>
    <ligand>
        <name>NADP(+)</name>
        <dbReference type="ChEBI" id="CHEBI:58349"/>
    </ligand>
</feature>